<keyword evidence="6" id="KW-0472">Membrane</keyword>
<evidence type="ECO:0000256" key="2">
    <source>
        <dbReference type="ARBA" id="ARBA00022670"/>
    </source>
</evidence>
<dbReference type="Gene3D" id="6.20.330.10">
    <property type="match status" value="1"/>
</dbReference>
<dbReference type="EMBL" id="AP025591">
    <property type="protein sequence ID" value="BDG06372.1"/>
    <property type="molecule type" value="Genomic_DNA"/>
</dbReference>
<dbReference type="Gene3D" id="3.90.226.10">
    <property type="entry name" value="2-enoyl-CoA Hydratase, Chain A, domain 1"/>
    <property type="match status" value="1"/>
</dbReference>
<feature type="region of interest" description="Disordered" evidence="5">
    <location>
        <begin position="1"/>
        <end position="66"/>
    </location>
</feature>
<keyword evidence="3" id="KW-0378">Hydrolase</keyword>
<dbReference type="Proteomes" id="UP001162891">
    <property type="component" value="Chromosome"/>
</dbReference>
<dbReference type="InterPro" id="IPR029045">
    <property type="entry name" value="ClpP/crotonase-like_dom_sf"/>
</dbReference>
<evidence type="ECO:0000256" key="5">
    <source>
        <dbReference type="SAM" id="MobiDB-lite"/>
    </source>
</evidence>
<feature type="compositionally biased region" description="Pro residues" evidence="5">
    <location>
        <begin position="21"/>
        <end position="48"/>
    </location>
</feature>
<reference evidence="9" key="1">
    <citation type="journal article" date="2022" name="Int. J. Syst. Evol. Microbiol.">
        <title>Anaeromyxobacter oryzae sp. nov., Anaeromyxobacter diazotrophicus sp. nov. and Anaeromyxobacter paludicola sp. nov., isolated from paddy soils.</title>
        <authorList>
            <person name="Itoh H."/>
            <person name="Xu Z."/>
            <person name="Mise K."/>
            <person name="Masuda Y."/>
            <person name="Ushijima N."/>
            <person name="Hayakawa C."/>
            <person name="Shiratori Y."/>
            <person name="Senoo K."/>
        </authorList>
    </citation>
    <scope>NUCLEOTIDE SEQUENCE [LARGE SCALE GENOMIC DNA]</scope>
    <source>
        <strain evidence="9">Red232</strain>
    </source>
</reference>
<accession>A0ABN6MZJ2</accession>
<dbReference type="InterPro" id="IPR002142">
    <property type="entry name" value="Peptidase_S49"/>
</dbReference>
<dbReference type="RefSeq" id="WP_248356001.1">
    <property type="nucleotide sequence ID" value="NZ_AP025591.1"/>
</dbReference>
<evidence type="ECO:0000256" key="4">
    <source>
        <dbReference type="ARBA" id="ARBA00022825"/>
    </source>
</evidence>
<evidence type="ECO:0000313" key="8">
    <source>
        <dbReference type="EMBL" id="BDG06372.1"/>
    </source>
</evidence>
<keyword evidence="6" id="KW-0812">Transmembrane</keyword>
<dbReference type="NCBIfam" id="TIGR00706">
    <property type="entry name" value="SppA_dom"/>
    <property type="match status" value="1"/>
</dbReference>
<evidence type="ECO:0000313" key="9">
    <source>
        <dbReference type="Proteomes" id="UP001162891"/>
    </source>
</evidence>
<dbReference type="PANTHER" id="PTHR42987">
    <property type="entry name" value="PEPTIDASE S49"/>
    <property type="match status" value="1"/>
</dbReference>
<organism evidence="8 9">
    <name type="scientific">Anaeromyxobacter oryzae</name>
    <dbReference type="NCBI Taxonomy" id="2918170"/>
    <lineage>
        <taxon>Bacteria</taxon>
        <taxon>Pseudomonadati</taxon>
        <taxon>Myxococcota</taxon>
        <taxon>Myxococcia</taxon>
        <taxon>Myxococcales</taxon>
        <taxon>Cystobacterineae</taxon>
        <taxon>Anaeromyxobacteraceae</taxon>
        <taxon>Anaeromyxobacter</taxon>
    </lineage>
</organism>
<feature type="transmembrane region" description="Helical" evidence="6">
    <location>
        <begin position="71"/>
        <end position="95"/>
    </location>
</feature>
<sequence length="376" mass="39249">MNPTDPNEPLPTTPVGSGPSTPQPPAGPPGAPDAPRWGAPPPPPPSWGPPGGWGQQPPAMPPPPPPRRDRLALGIVAFIFGGLFLVFFGFLLLAYSAVRGEAPALSSGPRIGIIEVKGQIGAGPQGVDADRVMKNIRKFAQDDGLKAVVVRVDSPGGAVGPSQEIYDELRKLAAKKTVVCSMGTLAASGGLYVSMACPKIVAEPGTLTGSIGVISMFPNVKALADKVGVRVETIKTGAYKDAGNPFREMTEQDRAYWQAIVENTLVQFVKAVADGRKMDEAKVRAIADGRALTGAQAKDAGLVDQLGNFYDAVELARQDAKLGSGEPNLVYPPDEKGRFLEQLMGGAASAAADAVATRLEQRAAAAQQPGVYFLAR</sequence>
<proteinExistence type="inferred from homology"/>
<dbReference type="PANTHER" id="PTHR42987:SF7">
    <property type="entry name" value="SIGNAL PEPTIDE PEPTIDASE SPPA-RELATED"/>
    <property type="match status" value="1"/>
</dbReference>
<dbReference type="InterPro" id="IPR047272">
    <property type="entry name" value="S49_SppA_C"/>
</dbReference>
<evidence type="ECO:0000256" key="1">
    <source>
        <dbReference type="ARBA" id="ARBA00008683"/>
    </source>
</evidence>
<keyword evidence="4" id="KW-0720">Serine protease</keyword>
<evidence type="ECO:0000256" key="6">
    <source>
        <dbReference type="SAM" id="Phobius"/>
    </source>
</evidence>
<keyword evidence="9" id="KW-1185">Reference proteome</keyword>
<dbReference type="CDD" id="cd07023">
    <property type="entry name" value="S49_Sppa_N_C"/>
    <property type="match status" value="1"/>
</dbReference>
<keyword evidence="6" id="KW-1133">Transmembrane helix</keyword>
<comment type="similarity">
    <text evidence="1">Belongs to the peptidase S49 family.</text>
</comment>
<keyword evidence="2" id="KW-0645">Protease</keyword>
<dbReference type="SUPFAM" id="SSF52096">
    <property type="entry name" value="ClpP/crotonase"/>
    <property type="match status" value="1"/>
</dbReference>
<evidence type="ECO:0000256" key="3">
    <source>
        <dbReference type="ARBA" id="ARBA00022801"/>
    </source>
</evidence>
<protein>
    <recommendedName>
        <fullName evidence="7">Peptidase S49 domain-containing protein</fullName>
    </recommendedName>
</protein>
<feature type="compositionally biased region" description="Pro residues" evidence="5">
    <location>
        <begin position="1"/>
        <end position="12"/>
    </location>
</feature>
<dbReference type="InterPro" id="IPR004635">
    <property type="entry name" value="Pept_S49_SppA"/>
</dbReference>
<dbReference type="Pfam" id="PF01343">
    <property type="entry name" value="Peptidase_S49"/>
    <property type="match status" value="1"/>
</dbReference>
<name>A0ABN6MZJ2_9BACT</name>
<evidence type="ECO:0000259" key="7">
    <source>
        <dbReference type="Pfam" id="PF01343"/>
    </source>
</evidence>
<feature type="domain" description="Peptidase S49" evidence="7">
    <location>
        <begin position="171"/>
        <end position="322"/>
    </location>
</feature>
<gene>
    <name evidence="8" type="ORF">AMOR_53680</name>
</gene>